<protein>
    <submittedName>
        <fullName evidence="1">Uncharacterized protein</fullName>
    </submittedName>
</protein>
<evidence type="ECO:0000313" key="1">
    <source>
        <dbReference type="EMBL" id="GBG75603.1"/>
    </source>
</evidence>
<reference evidence="1 2" key="1">
    <citation type="journal article" date="2018" name="Cell">
        <title>The Chara Genome: Secondary Complexity and Implications for Plant Terrestrialization.</title>
        <authorList>
            <person name="Nishiyama T."/>
            <person name="Sakayama H."/>
            <person name="Vries J.D."/>
            <person name="Buschmann H."/>
            <person name="Saint-Marcoux D."/>
            <person name="Ullrich K.K."/>
            <person name="Haas F.B."/>
            <person name="Vanderstraeten L."/>
            <person name="Becker D."/>
            <person name="Lang D."/>
            <person name="Vosolsobe S."/>
            <person name="Rombauts S."/>
            <person name="Wilhelmsson P.K.I."/>
            <person name="Janitza P."/>
            <person name="Kern R."/>
            <person name="Heyl A."/>
            <person name="Rumpler F."/>
            <person name="Villalobos L.I.A.C."/>
            <person name="Clay J.M."/>
            <person name="Skokan R."/>
            <person name="Toyoda A."/>
            <person name="Suzuki Y."/>
            <person name="Kagoshima H."/>
            <person name="Schijlen E."/>
            <person name="Tajeshwar N."/>
            <person name="Catarino B."/>
            <person name="Hetherington A.J."/>
            <person name="Saltykova A."/>
            <person name="Bonnot C."/>
            <person name="Breuninger H."/>
            <person name="Symeonidi A."/>
            <person name="Radhakrishnan G.V."/>
            <person name="Van Nieuwerburgh F."/>
            <person name="Deforce D."/>
            <person name="Chang C."/>
            <person name="Karol K.G."/>
            <person name="Hedrich R."/>
            <person name="Ulvskov P."/>
            <person name="Glockner G."/>
            <person name="Delwiche C.F."/>
            <person name="Petrasek J."/>
            <person name="Van de Peer Y."/>
            <person name="Friml J."/>
            <person name="Beilby M."/>
            <person name="Dolan L."/>
            <person name="Kohara Y."/>
            <person name="Sugano S."/>
            <person name="Fujiyama A."/>
            <person name="Delaux P.-M."/>
            <person name="Quint M."/>
            <person name="TheiBen G."/>
            <person name="Hagemann M."/>
            <person name="Harholt J."/>
            <person name="Dunand C."/>
            <person name="Zachgo S."/>
            <person name="Langdale J."/>
            <person name="Maumus F."/>
            <person name="Straeten D.V.D."/>
            <person name="Gould S.B."/>
            <person name="Rensing S.A."/>
        </authorList>
    </citation>
    <scope>NUCLEOTIDE SEQUENCE [LARGE SCALE GENOMIC DNA]</scope>
    <source>
        <strain evidence="1 2">S276</strain>
    </source>
</reference>
<name>A0A388L079_CHABU</name>
<gene>
    <name evidence="1" type="ORF">CBR_g20234</name>
</gene>
<organism evidence="1 2">
    <name type="scientific">Chara braunii</name>
    <name type="common">Braun's stonewort</name>
    <dbReference type="NCBI Taxonomy" id="69332"/>
    <lineage>
        <taxon>Eukaryota</taxon>
        <taxon>Viridiplantae</taxon>
        <taxon>Streptophyta</taxon>
        <taxon>Charophyceae</taxon>
        <taxon>Charales</taxon>
        <taxon>Characeae</taxon>
        <taxon>Chara</taxon>
    </lineage>
</organism>
<keyword evidence="2" id="KW-1185">Reference proteome</keyword>
<dbReference type="AlphaFoldDB" id="A0A388L079"/>
<evidence type="ECO:0000313" key="2">
    <source>
        <dbReference type="Proteomes" id="UP000265515"/>
    </source>
</evidence>
<proteinExistence type="predicted"/>
<dbReference type="EMBL" id="BFEA01000227">
    <property type="protein sequence ID" value="GBG75603.1"/>
    <property type="molecule type" value="Genomic_DNA"/>
</dbReference>
<dbReference type="Proteomes" id="UP000265515">
    <property type="component" value="Unassembled WGS sequence"/>
</dbReference>
<accession>A0A388L079</accession>
<dbReference type="Gramene" id="GBG75603">
    <property type="protein sequence ID" value="GBG75603"/>
    <property type="gene ID" value="CBR_g20234"/>
</dbReference>
<sequence>MGNSGNGENNRVHKNAMDCGMDATDACAEVILNGLRALPLLCLLAINMDHSSLLIAVVNLLRRNYFGLLMWLPIVCRHFTFSDLISKLLTASRRHLVLGILFVHDPDGE</sequence>
<comment type="caution">
    <text evidence="1">The sequence shown here is derived from an EMBL/GenBank/DDBJ whole genome shotgun (WGS) entry which is preliminary data.</text>
</comment>